<dbReference type="AlphaFoldDB" id="A0A9W8SCD6"/>
<reference evidence="2" key="1">
    <citation type="submission" date="2022-09" db="EMBL/GenBank/DDBJ databases">
        <title>Fusarium specimens isolated from Avocado Roots.</title>
        <authorList>
            <person name="Stajich J."/>
            <person name="Roper C."/>
            <person name="Heimlech-Rivalta G."/>
        </authorList>
    </citation>
    <scope>NUCLEOTIDE SEQUENCE</scope>
    <source>
        <strain evidence="2">CF00136</strain>
    </source>
</reference>
<evidence type="ECO:0000256" key="1">
    <source>
        <dbReference type="SAM" id="MobiDB-lite"/>
    </source>
</evidence>
<evidence type="ECO:0000313" key="3">
    <source>
        <dbReference type="Proteomes" id="UP001152049"/>
    </source>
</evidence>
<protein>
    <submittedName>
        <fullName evidence="2">Uncharacterized protein</fullName>
    </submittedName>
</protein>
<comment type="caution">
    <text evidence="2">The sequence shown here is derived from an EMBL/GenBank/DDBJ whole genome shotgun (WGS) entry which is preliminary data.</text>
</comment>
<sequence length="190" mass="21241">MFHDKVLKGGLGLEDPLSFSLSDDEALKSGLRILIRKLEVCAFILGFYPMDALPRISYRKPFNPFKDLCDTLSTMEQEISISMTCTCGVSGTCPGVKEDTEDNFENAYESLCNGLETLAKKGNITGQVYLDRKHPMERINGMLSQQVHRKIELIATDIRYDLDTCGDSDGSLSEIQSDDESDFTELGKYD</sequence>
<evidence type="ECO:0000313" key="2">
    <source>
        <dbReference type="EMBL" id="KAJ4269712.1"/>
    </source>
</evidence>
<organism evidence="2 3">
    <name type="scientific">Fusarium torreyae</name>
    <dbReference type="NCBI Taxonomy" id="1237075"/>
    <lineage>
        <taxon>Eukaryota</taxon>
        <taxon>Fungi</taxon>
        <taxon>Dikarya</taxon>
        <taxon>Ascomycota</taxon>
        <taxon>Pezizomycotina</taxon>
        <taxon>Sordariomycetes</taxon>
        <taxon>Hypocreomycetidae</taxon>
        <taxon>Hypocreales</taxon>
        <taxon>Nectriaceae</taxon>
        <taxon>Fusarium</taxon>
    </lineage>
</organism>
<gene>
    <name evidence="2" type="ORF">NW762_001380</name>
</gene>
<keyword evidence="3" id="KW-1185">Reference proteome</keyword>
<feature type="region of interest" description="Disordered" evidence="1">
    <location>
        <begin position="169"/>
        <end position="190"/>
    </location>
</feature>
<dbReference type="EMBL" id="JAOQAZ010000002">
    <property type="protein sequence ID" value="KAJ4269712.1"/>
    <property type="molecule type" value="Genomic_DNA"/>
</dbReference>
<name>A0A9W8SCD6_9HYPO</name>
<accession>A0A9W8SCD6</accession>
<dbReference type="Proteomes" id="UP001152049">
    <property type="component" value="Unassembled WGS sequence"/>
</dbReference>
<proteinExistence type="predicted"/>